<dbReference type="PANTHER" id="PTHR28286:SF1">
    <property type="entry name" value="30 KDA HEAT SHOCK PROTEIN-RELATED"/>
    <property type="match status" value="1"/>
</dbReference>
<feature type="transmembrane region" description="Helical" evidence="7">
    <location>
        <begin position="60"/>
        <end position="79"/>
    </location>
</feature>
<reference evidence="8" key="1">
    <citation type="journal article" date="2019" name="G3 (Bethesda)">
        <title>Genome Assemblies of Two Rare Opportunistic Yeast Pathogens: Diutina rugosa (syn. Candida rugosa) and Trichomonascus ciferrii (syn. Candida ciferrii).</title>
        <authorList>
            <person name="Mixao V."/>
            <person name="Saus E."/>
            <person name="Hansen A.P."/>
            <person name="Lass-Florl C."/>
            <person name="Gabaldon T."/>
        </authorList>
    </citation>
    <scope>NUCLEOTIDE SEQUENCE</scope>
    <source>
        <strain evidence="8">CBS 4856</strain>
    </source>
</reference>
<keyword evidence="4 7" id="KW-1133">Transmembrane helix</keyword>
<comment type="similarity">
    <text evidence="2">Belongs to the archaeal/bacterial/fungal opsin family.</text>
</comment>
<feature type="region of interest" description="Disordered" evidence="6">
    <location>
        <begin position="279"/>
        <end position="317"/>
    </location>
</feature>
<organism evidence="8 9">
    <name type="scientific">Trichomonascus ciferrii</name>
    <dbReference type="NCBI Taxonomy" id="44093"/>
    <lineage>
        <taxon>Eukaryota</taxon>
        <taxon>Fungi</taxon>
        <taxon>Dikarya</taxon>
        <taxon>Ascomycota</taxon>
        <taxon>Saccharomycotina</taxon>
        <taxon>Dipodascomycetes</taxon>
        <taxon>Dipodascales</taxon>
        <taxon>Trichomonascaceae</taxon>
        <taxon>Trichomonascus</taxon>
        <taxon>Trichomonascus ciferrii complex</taxon>
    </lineage>
</organism>
<dbReference type="GO" id="GO:0005886">
    <property type="term" value="C:plasma membrane"/>
    <property type="evidence" value="ECO:0007669"/>
    <property type="project" value="TreeGrafter"/>
</dbReference>
<dbReference type="InterPro" id="IPR001425">
    <property type="entry name" value="Arc/bac/fun_rhodopsins"/>
</dbReference>
<evidence type="ECO:0000256" key="4">
    <source>
        <dbReference type="ARBA" id="ARBA00022989"/>
    </source>
</evidence>
<evidence type="ECO:0000256" key="3">
    <source>
        <dbReference type="ARBA" id="ARBA00022692"/>
    </source>
</evidence>
<dbReference type="AlphaFoldDB" id="A0A642V845"/>
<sequence>MSADIFARNDAVEVNPPTNLTIHITDHGSDWYWTAFALFSLFALLSAGAGFKLRPAHERLFFYSTILSAIFMAVTYFTLASNLGWTDIPVEFNHVRTHVGNRAVEGIRQIFYARYVGWFLAFPAFIMSLGALAGATWPTTLFTVFCQEVFVVNLLIGALIESSYKWGYFVFGVVAYFLVAYNILFTFRKASQNYESAVLRTNTFVGGGLVFLLFLYPICWGLSEGGNVIQPDSEAAFYGVLDVLVFVVLNVVLQVLIKDVDFAKLGLITSSTPLFHEKTPHSFESHPNNNSGPMEPNPAPAPAAAPATTGDNAQNAV</sequence>
<dbReference type="PANTHER" id="PTHR28286">
    <property type="match status" value="1"/>
</dbReference>
<keyword evidence="9" id="KW-1185">Reference proteome</keyword>
<accession>A0A642V845</accession>
<protein>
    <recommendedName>
        <fullName evidence="10">Opsin</fullName>
    </recommendedName>
</protein>
<dbReference type="SMART" id="SM01021">
    <property type="entry name" value="Bac_rhodopsin"/>
    <property type="match status" value="1"/>
</dbReference>
<feature type="transmembrane region" description="Helical" evidence="7">
    <location>
        <begin position="236"/>
        <end position="257"/>
    </location>
</feature>
<dbReference type="Pfam" id="PF01036">
    <property type="entry name" value="Bac_rhodopsin"/>
    <property type="match status" value="1"/>
</dbReference>
<dbReference type="PRINTS" id="PR00251">
    <property type="entry name" value="BACTRLOPSIN"/>
</dbReference>
<dbReference type="EMBL" id="SWFS01000112">
    <property type="protein sequence ID" value="KAA8916272.1"/>
    <property type="molecule type" value="Genomic_DNA"/>
</dbReference>
<dbReference type="SUPFAM" id="SSF81321">
    <property type="entry name" value="Family A G protein-coupled receptor-like"/>
    <property type="match status" value="1"/>
</dbReference>
<dbReference type="GO" id="GO:0005783">
    <property type="term" value="C:endoplasmic reticulum"/>
    <property type="evidence" value="ECO:0007669"/>
    <property type="project" value="TreeGrafter"/>
</dbReference>
<feature type="transmembrane region" description="Helical" evidence="7">
    <location>
        <begin position="166"/>
        <end position="185"/>
    </location>
</feature>
<evidence type="ECO:0000256" key="5">
    <source>
        <dbReference type="ARBA" id="ARBA00023136"/>
    </source>
</evidence>
<dbReference type="InterPro" id="IPR043476">
    <property type="entry name" value="Yro2-like_7TM"/>
</dbReference>
<keyword evidence="5 7" id="KW-0472">Membrane</keyword>
<evidence type="ECO:0000313" key="9">
    <source>
        <dbReference type="Proteomes" id="UP000761534"/>
    </source>
</evidence>
<dbReference type="Proteomes" id="UP000761534">
    <property type="component" value="Unassembled WGS sequence"/>
</dbReference>
<evidence type="ECO:0000313" key="8">
    <source>
        <dbReference type="EMBL" id="KAA8916272.1"/>
    </source>
</evidence>
<dbReference type="VEuPathDB" id="FungiDB:TRICI_001554"/>
<dbReference type="CDD" id="cd15239">
    <property type="entry name" value="7tm_YRO2_fungal-like"/>
    <property type="match status" value="1"/>
</dbReference>
<dbReference type="FunFam" id="1.20.1070.10:FF:000160">
    <property type="entry name" value="Related to Opsin-1"/>
    <property type="match status" value="1"/>
</dbReference>
<dbReference type="OrthoDB" id="536545at2759"/>
<keyword evidence="3 7" id="KW-0812">Transmembrane</keyword>
<evidence type="ECO:0000256" key="2">
    <source>
        <dbReference type="ARBA" id="ARBA00008130"/>
    </source>
</evidence>
<dbReference type="Gene3D" id="1.20.1070.10">
    <property type="entry name" value="Rhodopsin 7-helix transmembrane proteins"/>
    <property type="match status" value="1"/>
</dbReference>
<evidence type="ECO:0000256" key="6">
    <source>
        <dbReference type="SAM" id="MobiDB-lite"/>
    </source>
</evidence>
<feature type="transmembrane region" description="Helical" evidence="7">
    <location>
        <begin position="115"/>
        <end position="134"/>
    </location>
</feature>
<name>A0A642V845_9ASCO</name>
<evidence type="ECO:0008006" key="10">
    <source>
        <dbReference type="Google" id="ProtNLM"/>
    </source>
</evidence>
<proteinExistence type="inferred from homology"/>
<evidence type="ECO:0000256" key="1">
    <source>
        <dbReference type="ARBA" id="ARBA00004141"/>
    </source>
</evidence>
<comment type="subcellular location">
    <subcellularLocation>
        <location evidence="1">Membrane</location>
        <topology evidence="1">Multi-pass membrane protein</topology>
    </subcellularLocation>
</comment>
<feature type="transmembrane region" description="Helical" evidence="7">
    <location>
        <begin position="31"/>
        <end position="53"/>
    </location>
</feature>
<comment type="caution">
    <text evidence="8">The sequence shown here is derived from an EMBL/GenBank/DDBJ whole genome shotgun (WGS) entry which is preliminary data.</text>
</comment>
<feature type="transmembrane region" description="Helical" evidence="7">
    <location>
        <begin position="141"/>
        <end position="160"/>
    </location>
</feature>
<evidence type="ECO:0000256" key="7">
    <source>
        <dbReference type="SAM" id="Phobius"/>
    </source>
</evidence>
<gene>
    <name evidence="8" type="ORF">TRICI_001554</name>
</gene>
<feature type="transmembrane region" description="Helical" evidence="7">
    <location>
        <begin position="197"/>
        <end position="216"/>
    </location>
</feature>